<dbReference type="PANTHER" id="PTHR31900">
    <property type="entry name" value="F-BOX/RNI SUPERFAMILY PROTEIN-RELATED"/>
    <property type="match status" value="1"/>
</dbReference>
<dbReference type="InterPro" id="IPR001810">
    <property type="entry name" value="F-box_dom"/>
</dbReference>
<dbReference type="InterPro" id="IPR055411">
    <property type="entry name" value="LRR_FXL15/At3g58940/PEG3-like"/>
</dbReference>
<evidence type="ECO:0000259" key="1">
    <source>
        <dbReference type="Pfam" id="PF00646"/>
    </source>
</evidence>
<dbReference type="InterPro" id="IPR036047">
    <property type="entry name" value="F-box-like_dom_sf"/>
</dbReference>
<dbReference type="SUPFAM" id="SSF81383">
    <property type="entry name" value="F-box domain"/>
    <property type="match status" value="1"/>
</dbReference>
<name>A0A9N7MYB3_STRHE</name>
<protein>
    <submittedName>
        <fullName evidence="3">FBD-associated F-box protein</fullName>
    </submittedName>
</protein>
<dbReference type="PANTHER" id="PTHR31900:SF34">
    <property type="entry name" value="EMB|CAB62440.1-RELATED"/>
    <property type="match status" value="1"/>
</dbReference>
<dbReference type="Proteomes" id="UP001153555">
    <property type="component" value="Unassembled WGS sequence"/>
</dbReference>
<dbReference type="CDD" id="cd22160">
    <property type="entry name" value="F-box_AtFBL13-like"/>
    <property type="match status" value="1"/>
</dbReference>
<feature type="domain" description="F-box/LRR-repeat protein 15/At3g58940/PEG3-like LRR" evidence="2">
    <location>
        <begin position="95"/>
        <end position="237"/>
    </location>
</feature>
<comment type="caution">
    <text evidence="3">The sequence shown here is derived from an EMBL/GenBank/DDBJ whole genome shotgun (WGS) entry which is preliminary data.</text>
</comment>
<dbReference type="Pfam" id="PF24758">
    <property type="entry name" value="LRR_At5g56370"/>
    <property type="match status" value="1"/>
</dbReference>
<accession>A0A9N7MYB3</accession>
<dbReference type="OrthoDB" id="896987at2759"/>
<evidence type="ECO:0000259" key="2">
    <source>
        <dbReference type="Pfam" id="PF24758"/>
    </source>
</evidence>
<dbReference type="Gene3D" id="3.80.10.10">
    <property type="entry name" value="Ribonuclease Inhibitor"/>
    <property type="match status" value="1"/>
</dbReference>
<dbReference type="InterPro" id="IPR050232">
    <property type="entry name" value="FBL13/AtMIF1-like"/>
</dbReference>
<reference evidence="3" key="1">
    <citation type="submission" date="2019-12" db="EMBL/GenBank/DDBJ databases">
        <authorList>
            <person name="Scholes J."/>
        </authorList>
    </citation>
    <scope>NUCLEOTIDE SEQUENCE</scope>
</reference>
<dbReference type="InterPro" id="IPR053781">
    <property type="entry name" value="F-box_AtFBL13-like"/>
</dbReference>
<dbReference type="EMBL" id="CACSLK010013932">
    <property type="protein sequence ID" value="CAA0815963.1"/>
    <property type="molecule type" value="Genomic_DNA"/>
</dbReference>
<dbReference type="InterPro" id="IPR036910">
    <property type="entry name" value="HMG_box_dom_sf"/>
</dbReference>
<keyword evidence="4" id="KW-1185">Reference proteome</keyword>
<dbReference type="SUPFAM" id="SSF47095">
    <property type="entry name" value="HMG-box"/>
    <property type="match status" value="1"/>
</dbReference>
<organism evidence="3 4">
    <name type="scientific">Striga hermonthica</name>
    <name type="common">Purple witchweed</name>
    <name type="synonym">Buchnera hermonthica</name>
    <dbReference type="NCBI Taxonomy" id="68872"/>
    <lineage>
        <taxon>Eukaryota</taxon>
        <taxon>Viridiplantae</taxon>
        <taxon>Streptophyta</taxon>
        <taxon>Embryophyta</taxon>
        <taxon>Tracheophyta</taxon>
        <taxon>Spermatophyta</taxon>
        <taxon>Magnoliopsida</taxon>
        <taxon>eudicotyledons</taxon>
        <taxon>Gunneridae</taxon>
        <taxon>Pentapetalae</taxon>
        <taxon>asterids</taxon>
        <taxon>lamiids</taxon>
        <taxon>Lamiales</taxon>
        <taxon>Orobanchaceae</taxon>
        <taxon>Buchnereae</taxon>
        <taxon>Striga</taxon>
    </lineage>
</organism>
<dbReference type="SUPFAM" id="SSF52058">
    <property type="entry name" value="L domain-like"/>
    <property type="match status" value="1"/>
</dbReference>
<sequence length="344" mass="39826">MSGKSRELSIDRLSSLPDEVICHILSFLPTKLSVSTCVLAKRWRFLWAHVPVLDFQADFFETPNSDVINSVILQHKAKTMHTLRISGIECNEHQLEKWISTAVERKIRNLHIDFDVNSIALLHRTLFTCKTVVNMRLDLFKDLPSTGDLCLPSLKKLHLSHVKFEDDEALPHLLSGCPLLQELILDYMNDQFGYIEYDLRYINISSSTLKLLEVKMSEANDLIYRIVIDAPALRCLCTDCDLGRITILKDMVSLVEAEIRFDYCHDIFDIDNNESSNVVHCFNRLRNINCLKISSCEYLKCTEKWKSMSEEEKARFVAEAERHNAMPIMSSNLKHVNRLNWCWC</sequence>
<dbReference type="AlphaFoldDB" id="A0A9N7MYB3"/>
<gene>
    <name evidence="3" type="ORF">SHERM_15831</name>
</gene>
<dbReference type="Pfam" id="PF00646">
    <property type="entry name" value="F-box"/>
    <property type="match status" value="1"/>
</dbReference>
<dbReference type="Gene3D" id="1.20.1280.50">
    <property type="match status" value="1"/>
</dbReference>
<feature type="domain" description="F-box" evidence="1">
    <location>
        <begin position="13"/>
        <end position="51"/>
    </location>
</feature>
<evidence type="ECO:0000313" key="4">
    <source>
        <dbReference type="Proteomes" id="UP001153555"/>
    </source>
</evidence>
<evidence type="ECO:0000313" key="3">
    <source>
        <dbReference type="EMBL" id="CAA0815963.1"/>
    </source>
</evidence>
<dbReference type="InterPro" id="IPR032675">
    <property type="entry name" value="LRR_dom_sf"/>
</dbReference>
<proteinExistence type="predicted"/>